<feature type="domain" description="Zn(2)-C6 fungal-type" evidence="8">
    <location>
        <begin position="52"/>
        <end position="83"/>
    </location>
</feature>
<dbReference type="AlphaFoldDB" id="A0A9W9J3G2"/>
<proteinExistence type="predicted"/>
<dbReference type="PANTHER" id="PTHR31001:SF40">
    <property type="entry name" value="ZN(II)2CYS6 TRANSCRIPTION FACTOR (EUROFUNG)"/>
    <property type="match status" value="1"/>
</dbReference>
<dbReference type="PROSITE" id="PS50048">
    <property type="entry name" value="ZN2_CY6_FUNGAL_2"/>
    <property type="match status" value="1"/>
</dbReference>
<feature type="compositionally biased region" description="Basic and acidic residues" evidence="7">
    <location>
        <begin position="1"/>
        <end position="12"/>
    </location>
</feature>
<dbReference type="Proteomes" id="UP001150942">
    <property type="component" value="Unassembled WGS sequence"/>
</dbReference>
<keyword evidence="3" id="KW-0805">Transcription regulation</keyword>
<protein>
    <recommendedName>
        <fullName evidence="8">Zn(2)-C6 fungal-type domain-containing protein</fullName>
    </recommendedName>
</protein>
<evidence type="ECO:0000313" key="10">
    <source>
        <dbReference type="Proteomes" id="UP001150942"/>
    </source>
</evidence>
<feature type="compositionally biased region" description="Polar residues" evidence="7">
    <location>
        <begin position="29"/>
        <end position="41"/>
    </location>
</feature>
<reference evidence="9" key="1">
    <citation type="submission" date="2022-11" db="EMBL/GenBank/DDBJ databases">
        <authorList>
            <person name="Petersen C."/>
        </authorList>
    </citation>
    <scope>NUCLEOTIDE SEQUENCE</scope>
    <source>
        <strain evidence="9">IBT 20477</strain>
    </source>
</reference>
<feature type="region of interest" description="Disordered" evidence="7">
    <location>
        <begin position="1"/>
        <end position="53"/>
    </location>
</feature>
<evidence type="ECO:0000256" key="4">
    <source>
        <dbReference type="ARBA" id="ARBA00023125"/>
    </source>
</evidence>
<evidence type="ECO:0000259" key="8">
    <source>
        <dbReference type="PROSITE" id="PS50048"/>
    </source>
</evidence>
<comment type="caution">
    <text evidence="9">The sequence shown here is derived from an EMBL/GenBank/DDBJ whole genome shotgun (WGS) entry which is preliminary data.</text>
</comment>
<dbReference type="GO" id="GO:0003677">
    <property type="term" value="F:DNA binding"/>
    <property type="evidence" value="ECO:0007669"/>
    <property type="project" value="UniProtKB-KW"/>
</dbReference>
<dbReference type="Gene3D" id="4.10.240.10">
    <property type="entry name" value="Zn(2)-C6 fungal-type DNA-binding domain"/>
    <property type="match status" value="1"/>
</dbReference>
<dbReference type="GO" id="GO:0000981">
    <property type="term" value="F:DNA-binding transcription factor activity, RNA polymerase II-specific"/>
    <property type="evidence" value="ECO:0007669"/>
    <property type="project" value="InterPro"/>
</dbReference>
<dbReference type="InterPro" id="IPR036864">
    <property type="entry name" value="Zn2-C6_fun-type_DNA-bd_sf"/>
</dbReference>
<organism evidence="9 10">
    <name type="scientific">Penicillium cf. viridicatum</name>
    <dbReference type="NCBI Taxonomy" id="2972119"/>
    <lineage>
        <taxon>Eukaryota</taxon>
        <taxon>Fungi</taxon>
        <taxon>Dikarya</taxon>
        <taxon>Ascomycota</taxon>
        <taxon>Pezizomycotina</taxon>
        <taxon>Eurotiomycetes</taxon>
        <taxon>Eurotiomycetidae</taxon>
        <taxon>Eurotiales</taxon>
        <taxon>Aspergillaceae</taxon>
        <taxon>Penicillium</taxon>
    </lineage>
</organism>
<keyword evidence="5" id="KW-0804">Transcription</keyword>
<accession>A0A9W9J3G2</accession>
<comment type="subcellular location">
    <subcellularLocation>
        <location evidence="1">Nucleus</location>
    </subcellularLocation>
</comment>
<dbReference type="EMBL" id="JAPQKQ010000007">
    <property type="protein sequence ID" value="KAJ5187575.1"/>
    <property type="molecule type" value="Genomic_DNA"/>
</dbReference>
<gene>
    <name evidence="9" type="ORF">N7449_010569</name>
</gene>
<evidence type="ECO:0000313" key="9">
    <source>
        <dbReference type="EMBL" id="KAJ5187575.1"/>
    </source>
</evidence>
<dbReference type="Pfam" id="PF04082">
    <property type="entry name" value="Fungal_trans"/>
    <property type="match status" value="1"/>
</dbReference>
<dbReference type="OrthoDB" id="2406834at2759"/>
<feature type="region of interest" description="Disordered" evidence="7">
    <location>
        <begin position="85"/>
        <end position="136"/>
    </location>
</feature>
<keyword evidence="6" id="KW-0539">Nucleus</keyword>
<evidence type="ECO:0000256" key="7">
    <source>
        <dbReference type="SAM" id="MobiDB-lite"/>
    </source>
</evidence>
<dbReference type="InterPro" id="IPR001138">
    <property type="entry name" value="Zn2Cys6_DnaBD"/>
</dbReference>
<evidence type="ECO:0000256" key="6">
    <source>
        <dbReference type="ARBA" id="ARBA00023242"/>
    </source>
</evidence>
<dbReference type="InterPro" id="IPR007219">
    <property type="entry name" value="XnlR_reg_dom"/>
</dbReference>
<keyword evidence="10" id="KW-1185">Reference proteome</keyword>
<feature type="compositionally biased region" description="Polar residues" evidence="7">
    <location>
        <begin position="110"/>
        <end position="131"/>
    </location>
</feature>
<name>A0A9W9J3G2_9EURO</name>
<evidence type="ECO:0000256" key="2">
    <source>
        <dbReference type="ARBA" id="ARBA00022723"/>
    </source>
</evidence>
<reference evidence="9" key="2">
    <citation type="journal article" date="2023" name="IMA Fungus">
        <title>Comparative genomic study of the Penicillium genus elucidates a diverse pangenome and 15 lateral gene transfer events.</title>
        <authorList>
            <person name="Petersen C."/>
            <person name="Sorensen T."/>
            <person name="Nielsen M.R."/>
            <person name="Sondergaard T.E."/>
            <person name="Sorensen J.L."/>
            <person name="Fitzpatrick D.A."/>
            <person name="Frisvad J.C."/>
            <person name="Nielsen K.L."/>
        </authorList>
    </citation>
    <scope>NUCLEOTIDE SEQUENCE</scope>
    <source>
        <strain evidence="9">IBT 20477</strain>
    </source>
</reference>
<dbReference type="PANTHER" id="PTHR31001">
    <property type="entry name" value="UNCHARACTERIZED TRANSCRIPTIONAL REGULATORY PROTEIN"/>
    <property type="match status" value="1"/>
</dbReference>
<dbReference type="GO" id="GO:0005634">
    <property type="term" value="C:nucleus"/>
    <property type="evidence" value="ECO:0007669"/>
    <property type="project" value="UniProtKB-SubCell"/>
</dbReference>
<dbReference type="GO" id="GO:0008270">
    <property type="term" value="F:zinc ion binding"/>
    <property type="evidence" value="ECO:0007669"/>
    <property type="project" value="InterPro"/>
</dbReference>
<keyword evidence="4" id="KW-0238">DNA-binding</keyword>
<dbReference type="CDD" id="cd12148">
    <property type="entry name" value="fungal_TF_MHR"/>
    <property type="match status" value="1"/>
</dbReference>
<dbReference type="GO" id="GO:0006351">
    <property type="term" value="P:DNA-templated transcription"/>
    <property type="evidence" value="ECO:0007669"/>
    <property type="project" value="InterPro"/>
</dbReference>
<feature type="compositionally biased region" description="Basic and acidic residues" evidence="7">
    <location>
        <begin position="97"/>
        <end position="107"/>
    </location>
</feature>
<keyword evidence="2" id="KW-0479">Metal-binding</keyword>
<dbReference type="CDD" id="cd00067">
    <property type="entry name" value="GAL4"/>
    <property type="match status" value="1"/>
</dbReference>
<evidence type="ECO:0000256" key="5">
    <source>
        <dbReference type="ARBA" id="ARBA00023163"/>
    </source>
</evidence>
<sequence>MEETSRKDRPNAEDTTSGPTPTPIPAKSAFTTWNIKSTPARTHNRRPRQPINCAPCRQSKLKCDRQQPCASCSRRDCIDSCTYRSTQRNTRRNTRRNPPESTDHDGIARSSPSGQGSAPTITSDPSPQNLQPFIPNLLQPSLTSDVQQHQNDTHTQWDALLQRPIDQMGQSEMNTDDPFTHPGNFCFPFPFGPKVSQQELLAILPPKNCCDYLITEYFMRLSPLFHILHGPTFQKQYNAFRNNPSQVNLSWLALLFAICSATINTMEPDGGVHGEILNTIPGPHNVGTLAYHYRTAAMICLSQDHFLIRHNISTLEAILLLIYTISNNEGAERAWTLLGMALNIGIALRCNVEEDTKNIDCTIIQRRRRCWAGILLLHTYQATFFRDIDLSALLNLDAIMPADVNDSDITSDSILLPSSQPTQMSLMRFKIQMFQLSTKICRHLAGPSKENEATLSILDSQVAGEQSQWDAIYLLDGSPNLLDSSSYAHWCILQLYAHQLYLLLHRPFCKARSPHFRSASRAKCIVSGTALLDVHRQFCDLPRLRHYRWLVSGLTSFYAIHGAMALASCLLDEPENVDLSPYRADFDSAVERIDKLRGSSQVCAQAYPILNHLQSMLSSQRNSLATVPEAMDFGATFDTWIDGVQWLNPESINWFVELLG</sequence>
<dbReference type="InterPro" id="IPR050613">
    <property type="entry name" value="Sec_Metabolite_Reg"/>
</dbReference>
<dbReference type="SUPFAM" id="SSF57701">
    <property type="entry name" value="Zn2/Cys6 DNA-binding domain"/>
    <property type="match status" value="1"/>
</dbReference>
<evidence type="ECO:0000256" key="1">
    <source>
        <dbReference type="ARBA" id="ARBA00004123"/>
    </source>
</evidence>
<evidence type="ECO:0000256" key="3">
    <source>
        <dbReference type="ARBA" id="ARBA00023015"/>
    </source>
</evidence>